<feature type="compositionally biased region" description="Polar residues" evidence="1">
    <location>
        <begin position="83"/>
        <end position="123"/>
    </location>
</feature>
<name>A0A0B6Y106_9EUPU</name>
<evidence type="ECO:0000256" key="1">
    <source>
        <dbReference type="SAM" id="MobiDB-lite"/>
    </source>
</evidence>
<gene>
    <name evidence="2" type="primary">ORF8949</name>
</gene>
<protein>
    <submittedName>
        <fullName evidence="2">Uncharacterized protein</fullName>
    </submittedName>
</protein>
<feature type="compositionally biased region" description="Low complexity" evidence="1">
    <location>
        <begin position="69"/>
        <end position="82"/>
    </location>
</feature>
<feature type="region of interest" description="Disordered" evidence="1">
    <location>
        <begin position="64"/>
        <end position="145"/>
    </location>
</feature>
<accession>A0A0B6Y106</accession>
<reference evidence="2" key="1">
    <citation type="submission" date="2014-12" db="EMBL/GenBank/DDBJ databases">
        <title>Insight into the proteome of Arion vulgaris.</title>
        <authorList>
            <person name="Aradska J."/>
            <person name="Bulat T."/>
            <person name="Smidak R."/>
            <person name="Sarate P."/>
            <person name="Gangsoo J."/>
            <person name="Sialana F."/>
            <person name="Bilban M."/>
            <person name="Lubec G."/>
        </authorList>
    </citation>
    <scope>NUCLEOTIDE SEQUENCE</scope>
    <source>
        <tissue evidence="2">Skin</tissue>
    </source>
</reference>
<evidence type="ECO:0000313" key="2">
    <source>
        <dbReference type="EMBL" id="CEK49818.1"/>
    </source>
</evidence>
<feature type="non-terminal residue" evidence="2">
    <location>
        <position position="1"/>
    </location>
</feature>
<organism evidence="2">
    <name type="scientific">Arion vulgaris</name>
    <dbReference type="NCBI Taxonomy" id="1028688"/>
    <lineage>
        <taxon>Eukaryota</taxon>
        <taxon>Metazoa</taxon>
        <taxon>Spiralia</taxon>
        <taxon>Lophotrochozoa</taxon>
        <taxon>Mollusca</taxon>
        <taxon>Gastropoda</taxon>
        <taxon>Heterobranchia</taxon>
        <taxon>Euthyneura</taxon>
        <taxon>Panpulmonata</taxon>
        <taxon>Eupulmonata</taxon>
        <taxon>Stylommatophora</taxon>
        <taxon>Helicina</taxon>
        <taxon>Arionoidea</taxon>
        <taxon>Arionidae</taxon>
        <taxon>Arion</taxon>
    </lineage>
</organism>
<sequence>SSTQPDTNHPNLASLFTPLSPLFTAFLSQATAQPSYSSQASHHFGVSSLAPHCEFIGIPPTSIEHRLAQSSSPVSVQSPQSQRPITPSDSACHQDVSNPYSSNFTSPISSTHSTPEPQLSMITEGQDEGISYTTPPPPPYSQSLSMTIPMELGMTGVSMKQPPTYSS</sequence>
<feature type="non-terminal residue" evidence="2">
    <location>
        <position position="167"/>
    </location>
</feature>
<dbReference type="AlphaFoldDB" id="A0A0B6Y106"/>
<dbReference type="EMBL" id="HACG01002953">
    <property type="protein sequence ID" value="CEK49818.1"/>
    <property type="molecule type" value="Transcribed_RNA"/>
</dbReference>
<proteinExistence type="predicted"/>